<feature type="compositionally biased region" description="Basic and acidic residues" evidence="1">
    <location>
        <begin position="108"/>
        <end position="117"/>
    </location>
</feature>
<feature type="region of interest" description="Disordered" evidence="1">
    <location>
        <begin position="226"/>
        <end position="280"/>
    </location>
</feature>
<evidence type="ECO:0000256" key="1">
    <source>
        <dbReference type="SAM" id="MobiDB-lite"/>
    </source>
</evidence>
<dbReference type="AlphaFoldDB" id="A0A5C2SBY1"/>
<reference evidence="2" key="1">
    <citation type="journal article" date="2018" name="Genome Biol. Evol.">
        <title>Genomics and development of Lentinus tigrinus, a white-rot wood-decaying mushroom with dimorphic fruiting bodies.</title>
        <authorList>
            <person name="Wu B."/>
            <person name="Xu Z."/>
            <person name="Knudson A."/>
            <person name="Carlson A."/>
            <person name="Chen N."/>
            <person name="Kovaka S."/>
            <person name="LaButti K."/>
            <person name="Lipzen A."/>
            <person name="Pennachio C."/>
            <person name="Riley R."/>
            <person name="Schakwitz W."/>
            <person name="Umezawa K."/>
            <person name="Ohm R.A."/>
            <person name="Grigoriev I.V."/>
            <person name="Nagy L.G."/>
            <person name="Gibbons J."/>
            <person name="Hibbett D."/>
        </authorList>
    </citation>
    <scope>NUCLEOTIDE SEQUENCE [LARGE SCALE GENOMIC DNA]</scope>
    <source>
        <strain evidence="2">ALCF2SS1-6</strain>
    </source>
</reference>
<keyword evidence="3" id="KW-1185">Reference proteome</keyword>
<feature type="region of interest" description="Disordered" evidence="1">
    <location>
        <begin position="108"/>
        <end position="167"/>
    </location>
</feature>
<organism evidence="2 3">
    <name type="scientific">Lentinus tigrinus ALCF2SS1-6</name>
    <dbReference type="NCBI Taxonomy" id="1328759"/>
    <lineage>
        <taxon>Eukaryota</taxon>
        <taxon>Fungi</taxon>
        <taxon>Dikarya</taxon>
        <taxon>Basidiomycota</taxon>
        <taxon>Agaricomycotina</taxon>
        <taxon>Agaricomycetes</taxon>
        <taxon>Polyporales</taxon>
        <taxon>Polyporaceae</taxon>
        <taxon>Lentinus</taxon>
    </lineage>
</organism>
<accession>A0A5C2SBY1</accession>
<name>A0A5C2SBY1_9APHY</name>
<gene>
    <name evidence="2" type="ORF">L227DRAFT_653068</name>
</gene>
<dbReference type="EMBL" id="ML122264">
    <property type="protein sequence ID" value="RPD60787.1"/>
    <property type="molecule type" value="Genomic_DNA"/>
</dbReference>
<sequence>MVSLRVEPCCYVAASGRPKALYYLGHGGAHIPNTAHPTGRPAVRPATSFSFSNCYHWIDYEIVVRVKNVEGGWDHSHAISIGKSQFRQVEKTFGQDWGRVRQLLDERGPAERAHGSDADVFNPASSSSHSSTDLPHEAQPDRSQGSQDSDRGSSTIDSDVSSIDVPDLFGDDVDPRVAELLPLVNLWLDITEHLEEDTIPNPEDLFHERDAIVSIIHEARKRRAQRKAVEREARTQHPGIDYGVSPPVPLDDAVPPIERHSPASGKPAGQPEASRSTAKELSASFRRIFTRISRAIRDVLSFP</sequence>
<evidence type="ECO:0000313" key="3">
    <source>
        <dbReference type="Proteomes" id="UP000313359"/>
    </source>
</evidence>
<evidence type="ECO:0000313" key="2">
    <source>
        <dbReference type="EMBL" id="RPD60787.1"/>
    </source>
</evidence>
<protein>
    <submittedName>
        <fullName evidence="2">Uncharacterized protein</fullName>
    </submittedName>
</protein>
<dbReference type="Proteomes" id="UP000313359">
    <property type="component" value="Unassembled WGS sequence"/>
</dbReference>
<proteinExistence type="predicted"/>
<dbReference type="STRING" id="1328759.A0A5C2SBY1"/>
<feature type="compositionally biased region" description="Low complexity" evidence="1">
    <location>
        <begin position="141"/>
        <end position="167"/>
    </location>
</feature>